<organism evidence="7 8">
    <name type="scientific">Candidatus Pantoea deserta</name>
    <dbReference type="NCBI Taxonomy" id="1869313"/>
    <lineage>
        <taxon>Bacteria</taxon>
        <taxon>Pseudomonadati</taxon>
        <taxon>Pseudomonadota</taxon>
        <taxon>Gammaproteobacteria</taxon>
        <taxon>Enterobacterales</taxon>
        <taxon>Erwiniaceae</taxon>
        <taxon>Pantoea</taxon>
    </lineage>
</organism>
<evidence type="ECO:0000256" key="5">
    <source>
        <dbReference type="ARBA" id="ARBA00022801"/>
    </source>
</evidence>
<accession>A0A3N4NE55</accession>
<dbReference type="PANTHER" id="PTHR31290">
    <property type="entry name" value="UV-DAMAGE ENDONUCLEASE"/>
    <property type="match status" value="1"/>
</dbReference>
<dbReference type="AlphaFoldDB" id="A0A3N4NE55"/>
<dbReference type="InterPro" id="IPR004601">
    <property type="entry name" value="UvdE"/>
</dbReference>
<reference evidence="7 8" key="1">
    <citation type="submission" date="2018-11" db="EMBL/GenBank/DDBJ databases">
        <title>Whole genome sequencing of Pantoea sp. RIT388.</title>
        <authorList>
            <person name="Gan H.M."/>
            <person name="Hudson A.O."/>
        </authorList>
    </citation>
    <scope>NUCLEOTIDE SEQUENCE [LARGE SCALE GENOMIC DNA]</scope>
    <source>
        <strain evidence="7 8">RIT388</strain>
    </source>
</reference>
<dbReference type="GO" id="GO:0009411">
    <property type="term" value="P:response to UV"/>
    <property type="evidence" value="ECO:0007669"/>
    <property type="project" value="InterPro"/>
</dbReference>
<dbReference type="SUPFAM" id="SSF51658">
    <property type="entry name" value="Xylose isomerase-like"/>
    <property type="match status" value="1"/>
</dbReference>
<dbReference type="Proteomes" id="UP000281332">
    <property type="component" value="Unassembled WGS sequence"/>
</dbReference>
<dbReference type="EMBL" id="RMVG01000021">
    <property type="protein sequence ID" value="RPD94642.1"/>
    <property type="molecule type" value="Genomic_DNA"/>
</dbReference>
<dbReference type="GO" id="GO:0004519">
    <property type="term" value="F:endonuclease activity"/>
    <property type="evidence" value="ECO:0007669"/>
    <property type="project" value="UniProtKB-KW"/>
</dbReference>
<evidence type="ECO:0000256" key="4">
    <source>
        <dbReference type="ARBA" id="ARBA00022769"/>
    </source>
</evidence>
<proteinExistence type="predicted"/>
<gene>
    <name evidence="7" type="ORF">BBB56_20265</name>
</gene>
<keyword evidence="2 7" id="KW-0255">Endonuclease</keyword>
<evidence type="ECO:0000256" key="6">
    <source>
        <dbReference type="ARBA" id="ARBA00023204"/>
    </source>
</evidence>
<keyword evidence="6" id="KW-0234">DNA repair</keyword>
<evidence type="ECO:0000313" key="7">
    <source>
        <dbReference type="EMBL" id="RPD94642.1"/>
    </source>
</evidence>
<dbReference type="GO" id="GO:0016787">
    <property type="term" value="F:hydrolase activity"/>
    <property type="evidence" value="ECO:0007669"/>
    <property type="project" value="UniProtKB-KW"/>
</dbReference>
<name>A0A3N4NE55_9GAMM</name>
<dbReference type="PANTHER" id="PTHR31290:SF5">
    <property type="entry name" value="UV-DAMAGE ENDONUCLEASE"/>
    <property type="match status" value="1"/>
</dbReference>
<dbReference type="RefSeq" id="WP_123802704.1">
    <property type="nucleotide sequence ID" value="NZ_RMVG01000021.1"/>
</dbReference>
<dbReference type="InterPro" id="IPR036237">
    <property type="entry name" value="Xyl_isomerase-like_sf"/>
</dbReference>
<dbReference type="GO" id="GO:0006289">
    <property type="term" value="P:nucleotide-excision repair"/>
    <property type="evidence" value="ECO:0007669"/>
    <property type="project" value="InterPro"/>
</dbReference>
<keyword evidence="5" id="KW-0378">Hydrolase</keyword>
<evidence type="ECO:0000256" key="2">
    <source>
        <dbReference type="ARBA" id="ARBA00022759"/>
    </source>
</evidence>
<dbReference type="OrthoDB" id="9782576at2"/>
<protein>
    <submittedName>
        <fullName evidence="7">UV damage endonuclease UvsE</fullName>
    </submittedName>
</protein>
<evidence type="ECO:0000256" key="1">
    <source>
        <dbReference type="ARBA" id="ARBA00022722"/>
    </source>
</evidence>
<dbReference type="Gene3D" id="3.20.20.150">
    <property type="entry name" value="Divalent-metal-dependent TIM barrel enzymes"/>
    <property type="match status" value="1"/>
</dbReference>
<keyword evidence="4" id="KW-0228">DNA excision</keyword>
<evidence type="ECO:0000256" key="3">
    <source>
        <dbReference type="ARBA" id="ARBA00022763"/>
    </source>
</evidence>
<keyword evidence="3" id="KW-0227">DNA damage</keyword>
<sequence length="328" mass="37224">MKLGFACKYLDADIKQRFPFKSTTRTRFLSLTREEQIVLIENLARLNLTHLAGLLETLATQPEALRMMRIGSDLLPLYTVPEATPLYREFLPDLLPLFRRCGALARQHGIRLSFHPGQYSVLASDNPDVVQRAIEDVEYHALCAALMGYGKAFQDFKINIHMNGKGGFEGFRQAFGRLSPEARNMLTVENDEISCSLDDVLQAKALCPIVLDIHHHWVKENAFIQPDDARIALIKESWRGVRPVLHYSISQEGLIPTQGYPDQHSLGVAKTKLRAHSDFYFNPTLNDWALSFDAFDIMCEVKMKNLASERLYDYALATKVIDPSRAAR</sequence>
<dbReference type="Pfam" id="PF03851">
    <property type="entry name" value="UvdE"/>
    <property type="match status" value="1"/>
</dbReference>
<keyword evidence="8" id="KW-1185">Reference proteome</keyword>
<comment type="caution">
    <text evidence="7">The sequence shown here is derived from an EMBL/GenBank/DDBJ whole genome shotgun (WGS) entry which is preliminary data.</text>
</comment>
<keyword evidence="1" id="KW-0540">Nuclease</keyword>
<evidence type="ECO:0000313" key="8">
    <source>
        <dbReference type="Proteomes" id="UP000281332"/>
    </source>
</evidence>